<reference evidence="2" key="1">
    <citation type="journal article" date="2017" name="Genome Biol.">
        <title>Comparative genomics reveals high biological diversity and specific adaptations in the industrially and medically important fungal genus Aspergillus.</title>
        <authorList>
            <person name="de Vries R.P."/>
            <person name="Riley R."/>
            <person name="Wiebenga A."/>
            <person name="Aguilar-Osorio G."/>
            <person name="Amillis S."/>
            <person name="Uchima C.A."/>
            <person name="Anderluh G."/>
            <person name="Asadollahi M."/>
            <person name="Askin M."/>
            <person name="Barry K."/>
            <person name="Battaglia E."/>
            <person name="Bayram O."/>
            <person name="Benocci T."/>
            <person name="Braus-Stromeyer S.A."/>
            <person name="Caldana C."/>
            <person name="Canovas D."/>
            <person name="Cerqueira G.C."/>
            <person name="Chen F."/>
            <person name="Chen W."/>
            <person name="Choi C."/>
            <person name="Clum A."/>
            <person name="Dos Santos R.A."/>
            <person name="Damasio A.R."/>
            <person name="Diallinas G."/>
            <person name="Emri T."/>
            <person name="Fekete E."/>
            <person name="Flipphi M."/>
            <person name="Freyberg S."/>
            <person name="Gallo A."/>
            <person name="Gournas C."/>
            <person name="Habgood R."/>
            <person name="Hainaut M."/>
            <person name="Harispe M.L."/>
            <person name="Henrissat B."/>
            <person name="Hilden K.S."/>
            <person name="Hope R."/>
            <person name="Hossain A."/>
            <person name="Karabika E."/>
            <person name="Karaffa L."/>
            <person name="Karanyi Z."/>
            <person name="Krasevec N."/>
            <person name="Kuo A."/>
            <person name="Kusch H."/>
            <person name="LaButti K."/>
            <person name="Lagendijk E.L."/>
            <person name="Lapidus A."/>
            <person name="Levasseur A."/>
            <person name="Lindquist E."/>
            <person name="Lipzen A."/>
            <person name="Logrieco A.F."/>
            <person name="MacCabe A."/>
            <person name="Maekelae M.R."/>
            <person name="Malavazi I."/>
            <person name="Melin P."/>
            <person name="Meyer V."/>
            <person name="Mielnichuk N."/>
            <person name="Miskei M."/>
            <person name="Molnar A.P."/>
            <person name="Mule G."/>
            <person name="Ngan C.Y."/>
            <person name="Orejas M."/>
            <person name="Orosz E."/>
            <person name="Ouedraogo J.P."/>
            <person name="Overkamp K.M."/>
            <person name="Park H.-S."/>
            <person name="Perrone G."/>
            <person name="Piumi F."/>
            <person name="Punt P.J."/>
            <person name="Ram A.F."/>
            <person name="Ramon A."/>
            <person name="Rauscher S."/>
            <person name="Record E."/>
            <person name="Riano-Pachon D.M."/>
            <person name="Robert V."/>
            <person name="Roehrig J."/>
            <person name="Ruller R."/>
            <person name="Salamov A."/>
            <person name="Salih N.S."/>
            <person name="Samson R.A."/>
            <person name="Sandor E."/>
            <person name="Sanguinetti M."/>
            <person name="Schuetze T."/>
            <person name="Sepcic K."/>
            <person name="Shelest E."/>
            <person name="Sherlock G."/>
            <person name="Sophianopoulou V."/>
            <person name="Squina F.M."/>
            <person name="Sun H."/>
            <person name="Susca A."/>
            <person name="Todd R.B."/>
            <person name="Tsang A."/>
            <person name="Unkles S.E."/>
            <person name="van de Wiele N."/>
            <person name="van Rossen-Uffink D."/>
            <person name="Oliveira J.V."/>
            <person name="Vesth T.C."/>
            <person name="Visser J."/>
            <person name="Yu J.-H."/>
            <person name="Zhou M."/>
            <person name="Andersen M.R."/>
            <person name="Archer D.B."/>
            <person name="Baker S.E."/>
            <person name="Benoit I."/>
            <person name="Brakhage A.A."/>
            <person name="Braus G.H."/>
            <person name="Fischer R."/>
            <person name="Frisvad J.C."/>
            <person name="Goldman G.H."/>
            <person name="Houbraken J."/>
            <person name="Oakley B."/>
            <person name="Pocsi I."/>
            <person name="Scazzocchio C."/>
            <person name="Seiboth B."/>
            <person name="vanKuyk P.A."/>
            <person name="Wortman J."/>
            <person name="Dyer P.S."/>
            <person name="Grigoriev I.V."/>
        </authorList>
    </citation>
    <scope>NUCLEOTIDE SEQUENCE [LARGE SCALE GENOMIC DNA]</scope>
    <source>
        <strain evidence="2">CBS 516.65</strain>
    </source>
</reference>
<dbReference type="OrthoDB" id="2156052at2759"/>
<dbReference type="Gene3D" id="1.10.510.10">
    <property type="entry name" value="Transferase(Phosphotransferase) domain 1"/>
    <property type="match status" value="1"/>
</dbReference>
<dbReference type="Proteomes" id="UP000184300">
    <property type="component" value="Unassembled WGS sequence"/>
</dbReference>
<dbReference type="STRING" id="1160497.A0A1L9VLD7"/>
<sequence>MGVEGSTCSWWGISLAVCRYLKPADNATQLFSSLVELEGLGRGPLSSEQDLESYERFAVEDHVHDVIEKLCEIPDVRREFQLGSGIQFDNHADALDEDEDSQLEASNPQRPRPGQFCIHRVDGSTNSLLTMVEYKPPHKLSVESLRAGLRPINFWQSGPADTIPTDEAEKLRHNAERLAGSAIIQEYHVMIQEGLEYSYVTIGLVRVLLQVPYDDPSTLYYCLCEPKLDANAGDGHSLLGPNTDIGGVLCFCLMSFRSPPRDQAWRNAARARLHVWKTNFDHTCSQIPDAEFICRHPPPIESPTPAGCRMPTQSRVGCAPSDTLYYRESMDSSDSDSHQATSGRKRGFSQVIAFPPTQRSGRQAGTRQVQSGSYKEHAVQFCTQRCLLGLQQGGPLDENCPNVKLYRQGRCGCRHCIDTGTLVQLLQQQLDKDLDHNCTPFGARGSYGAPFKITCAAYGYTVIRKGTTSQLWKEVSHEAEIYQVLKRAQGSTVPVFLGPINLTNIYFLHGAGEIRHMLLMAWGGDSATDCKKGTVYRREKLRSIQEIHSLGIIHQDLRSDNIIWNIELNPALVIDFHRTELDRRLISNRVKSRERLLCGMETRAPK</sequence>
<dbReference type="InterPro" id="IPR011009">
    <property type="entry name" value="Kinase-like_dom_sf"/>
</dbReference>
<organism evidence="1 2">
    <name type="scientific">Aspergillus glaucus CBS 516.65</name>
    <dbReference type="NCBI Taxonomy" id="1160497"/>
    <lineage>
        <taxon>Eukaryota</taxon>
        <taxon>Fungi</taxon>
        <taxon>Dikarya</taxon>
        <taxon>Ascomycota</taxon>
        <taxon>Pezizomycotina</taxon>
        <taxon>Eurotiomycetes</taxon>
        <taxon>Eurotiomycetidae</taxon>
        <taxon>Eurotiales</taxon>
        <taxon>Aspergillaceae</taxon>
        <taxon>Aspergillus</taxon>
        <taxon>Aspergillus subgen. Aspergillus</taxon>
    </lineage>
</organism>
<dbReference type="AlphaFoldDB" id="A0A1L9VLD7"/>
<dbReference type="SUPFAM" id="SSF56112">
    <property type="entry name" value="Protein kinase-like (PK-like)"/>
    <property type="match status" value="1"/>
</dbReference>
<dbReference type="EMBL" id="KV878896">
    <property type="protein sequence ID" value="OJJ84748.1"/>
    <property type="molecule type" value="Genomic_DNA"/>
</dbReference>
<keyword evidence="2" id="KW-1185">Reference proteome</keyword>
<accession>A0A1L9VLD7</accession>
<gene>
    <name evidence="1" type="ORF">ASPGLDRAFT_66264</name>
</gene>
<dbReference type="GeneID" id="34465259"/>
<evidence type="ECO:0000313" key="1">
    <source>
        <dbReference type="EMBL" id="OJJ84748.1"/>
    </source>
</evidence>
<dbReference type="RefSeq" id="XP_022401446.1">
    <property type="nucleotide sequence ID" value="XM_022548999.1"/>
</dbReference>
<evidence type="ECO:0008006" key="3">
    <source>
        <dbReference type="Google" id="ProtNLM"/>
    </source>
</evidence>
<proteinExistence type="predicted"/>
<dbReference type="VEuPathDB" id="FungiDB:ASPGLDRAFT_66264"/>
<protein>
    <recommendedName>
        <fullName evidence="3">Protein kinase domain-containing protein</fullName>
    </recommendedName>
</protein>
<evidence type="ECO:0000313" key="2">
    <source>
        <dbReference type="Proteomes" id="UP000184300"/>
    </source>
</evidence>
<name>A0A1L9VLD7_ASPGL</name>